<proteinExistence type="predicted"/>
<dbReference type="AlphaFoldDB" id="A0A7T4QZ25"/>
<dbReference type="Proteomes" id="UP000596063">
    <property type="component" value="Chromosome"/>
</dbReference>
<gene>
    <name evidence="1" type="ORF">I6N98_13330</name>
</gene>
<evidence type="ECO:0000313" key="2">
    <source>
        <dbReference type="Proteomes" id="UP000596063"/>
    </source>
</evidence>
<evidence type="ECO:0000313" key="1">
    <source>
        <dbReference type="EMBL" id="QQD17341.1"/>
    </source>
</evidence>
<dbReference type="RefSeq" id="WP_198568843.1">
    <property type="nucleotide sequence ID" value="NZ_CP066167.1"/>
</dbReference>
<dbReference type="KEGG" id="snan:I6N98_13330"/>
<protein>
    <submittedName>
        <fullName evidence="1">Uncharacterized protein</fullName>
    </submittedName>
</protein>
<sequence>MSAQLSVIVLTLVLLLLEIIKGRHRHVYRREDLIITGGSFLFGRTLVAPLLAAAMGMGKAHAQSTGQPQRDPGLGWCAGTAADWRISVLLDTQGGPQPGQTSPFV</sequence>
<keyword evidence="2" id="KW-1185">Reference proteome</keyword>
<name>A0A7T4QZ25_9GAMM</name>
<reference evidence="1 2" key="1">
    <citation type="submission" date="2020-12" db="EMBL/GenBank/DDBJ databases">
        <authorList>
            <person name="Shan Y."/>
        </authorList>
    </citation>
    <scope>NUCLEOTIDE SEQUENCE [LARGE SCALE GENOMIC DNA]</scope>
    <source>
        <strain evidence="2">csc3.9</strain>
    </source>
</reference>
<organism evidence="1 2">
    <name type="scientific">Spongiibacter nanhainus</name>
    <dbReference type="NCBI Taxonomy" id="2794344"/>
    <lineage>
        <taxon>Bacteria</taxon>
        <taxon>Pseudomonadati</taxon>
        <taxon>Pseudomonadota</taxon>
        <taxon>Gammaproteobacteria</taxon>
        <taxon>Cellvibrionales</taxon>
        <taxon>Spongiibacteraceae</taxon>
        <taxon>Spongiibacter</taxon>
    </lineage>
</organism>
<accession>A0A7T4QZ25</accession>
<dbReference type="EMBL" id="CP066167">
    <property type="protein sequence ID" value="QQD17341.1"/>
    <property type="molecule type" value="Genomic_DNA"/>
</dbReference>